<protein>
    <submittedName>
        <fullName evidence="1">Uncharacterized protein</fullName>
    </submittedName>
</protein>
<dbReference type="EMBL" id="GBRH01178327">
    <property type="protein sequence ID" value="JAE19569.1"/>
    <property type="molecule type" value="Transcribed_RNA"/>
</dbReference>
<reference evidence="1" key="1">
    <citation type="submission" date="2014-09" db="EMBL/GenBank/DDBJ databases">
        <authorList>
            <person name="Magalhaes I.L.F."/>
            <person name="Oliveira U."/>
            <person name="Santos F.R."/>
            <person name="Vidigal T.H.D.A."/>
            <person name="Brescovit A.D."/>
            <person name="Santos A.J."/>
        </authorList>
    </citation>
    <scope>NUCLEOTIDE SEQUENCE</scope>
    <source>
        <tissue evidence="1">Shoot tissue taken approximately 20 cm above the soil surface</tissue>
    </source>
</reference>
<sequence length="59" mass="6895">MFVSSKSFSALICHKKLSLETVQCFHVSRNLHPIHSQTVTQRVHLYIAWWLAIDLFNLV</sequence>
<evidence type="ECO:0000313" key="1">
    <source>
        <dbReference type="EMBL" id="JAE19569.1"/>
    </source>
</evidence>
<accession>A0A0A9G7Y1</accession>
<name>A0A0A9G7Y1_ARUDO</name>
<proteinExistence type="predicted"/>
<reference evidence="1" key="2">
    <citation type="journal article" date="2015" name="Data Brief">
        <title>Shoot transcriptome of the giant reed, Arundo donax.</title>
        <authorList>
            <person name="Barrero R.A."/>
            <person name="Guerrero F.D."/>
            <person name="Moolhuijzen P."/>
            <person name="Goolsby J.A."/>
            <person name="Tidwell J."/>
            <person name="Bellgard S.E."/>
            <person name="Bellgard M.I."/>
        </authorList>
    </citation>
    <scope>NUCLEOTIDE SEQUENCE</scope>
    <source>
        <tissue evidence="1">Shoot tissue taken approximately 20 cm above the soil surface</tissue>
    </source>
</reference>
<organism evidence="1">
    <name type="scientific">Arundo donax</name>
    <name type="common">Giant reed</name>
    <name type="synonym">Donax arundinaceus</name>
    <dbReference type="NCBI Taxonomy" id="35708"/>
    <lineage>
        <taxon>Eukaryota</taxon>
        <taxon>Viridiplantae</taxon>
        <taxon>Streptophyta</taxon>
        <taxon>Embryophyta</taxon>
        <taxon>Tracheophyta</taxon>
        <taxon>Spermatophyta</taxon>
        <taxon>Magnoliopsida</taxon>
        <taxon>Liliopsida</taxon>
        <taxon>Poales</taxon>
        <taxon>Poaceae</taxon>
        <taxon>PACMAD clade</taxon>
        <taxon>Arundinoideae</taxon>
        <taxon>Arundineae</taxon>
        <taxon>Arundo</taxon>
    </lineage>
</organism>
<dbReference type="AlphaFoldDB" id="A0A0A9G7Y1"/>